<dbReference type="RefSeq" id="WP_119648138.1">
    <property type="nucleotide sequence ID" value="NZ_QXFI01000031.1"/>
</dbReference>
<dbReference type="InterPro" id="IPR038987">
    <property type="entry name" value="MoeA-like"/>
</dbReference>
<dbReference type="InterPro" id="IPR036688">
    <property type="entry name" value="MoeA_C_domain_IV_sf"/>
</dbReference>
<keyword evidence="5 11" id="KW-0500">Molybdenum</keyword>
<evidence type="ECO:0000313" key="15">
    <source>
        <dbReference type="Proteomes" id="UP000266691"/>
    </source>
</evidence>
<evidence type="ECO:0000313" key="14">
    <source>
        <dbReference type="EMBL" id="TXJ92746.1"/>
    </source>
</evidence>
<dbReference type="Gene3D" id="2.40.340.10">
    <property type="entry name" value="MoeA, C-terminal, domain IV"/>
    <property type="match status" value="1"/>
</dbReference>
<comment type="cofactor">
    <cofactor evidence="1 11">
        <name>Mg(2+)</name>
        <dbReference type="ChEBI" id="CHEBI:18420"/>
    </cofactor>
</comment>
<dbReference type="InterPro" id="IPR008284">
    <property type="entry name" value="MoCF_biosynth_CS"/>
</dbReference>
<dbReference type="GO" id="GO:0005829">
    <property type="term" value="C:cytosol"/>
    <property type="evidence" value="ECO:0007669"/>
    <property type="project" value="TreeGrafter"/>
</dbReference>
<dbReference type="Gene3D" id="3.40.980.10">
    <property type="entry name" value="MoaB/Mog-like domain"/>
    <property type="match status" value="1"/>
</dbReference>
<dbReference type="Gene3D" id="2.170.190.11">
    <property type="entry name" value="Molybdopterin biosynthesis moea protein, domain 3"/>
    <property type="match status" value="1"/>
</dbReference>
<dbReference type="PANTHER" id="PTHR10192:SF5">
    <property type="entry name" value="GEPHYRIN"/>
    <property type="match status" value="1"/>
</dbReference>
<evidence type="ECO:0000256" key="9">
    <source>
        <dbReference type="ARBA" id="ARBA00023150"/>
    </source>
</evidence>
<accession>A0A3A1NF04</accession>
<comment type="pathway">
    <text evidence="3 11">Cofactor biosynthesis; molybdopterin biosynthesis.</text>
</comment>
<dbReference type="NCBIfam" id="NF045515">
    <property type="entry name" value="Glp_gephyrin"/>
    <property type="match status" value="1"/>
</dbReference>
<evidence type="ECO:0000256" key="11">
    <source>
        <dbReference type="RuleBase" id="RU365090"/>
    </source>
</evidence>
<gene>
    <name evidence="13" type="ORF">D2V05_13380</name>
    <name evidence="14" type="ORF">FQ017_13250</name>
</gene>
<dbReference type="InterPro" id="IPR005111">
    <property type="entry name" value="MoeA_C_domain_IV"/>
</dbReference>
<dbReference type="PROSITE" id="PS01079">
    <property type="entry name" value="MOCF_BIOSYNTHESIS_2"/>
    <property type="match status" value="1"/>
</dbReference>
<keyword evidence="16" id="KW-1185">Reference proteome</keyword>
<protein>
    <recommendedName>
        <fullName evidence="11">Molybdopterin molybdenumtransferase</fullName>
        <ecNumber evidence="11">2.10.1.1</ecNumber>
    </recommendedName>
</protein>
<dbReference type="NCBIfam" id="TIGR00177">
    <property type="entry name" value="molyb_syn"/>
    <property type="match status" value="1"/>
</dbReference>
<reference evidence="13 15" key="1">
    <citation type="submission" date="2018-08" db="EMBL/GenBank/DDBJ databases">
        <title>Proposal of Muricauda 72 sp.nov. and Muricauda NH166 sp.nov., isolated from seawater.</title>
        <authorList>
            <person name="Cheng H."/>
            <person name="Wu Y.-H."/>
            <person name="Guo L.-L."/>
            <person name="Xu X.-W."/>
        </authorList>
    </citation>
    <scope>NUCLEOTIDE SEQUENCE [LARGE SCALE GENOMIC DNA]</scope>
    <source>
        <strain evidence="13 15">72</strain>
    </source>
</reference>
<dbReference type="InterPro" id="IPR001453">
    <property type="entry name" value="MoaB/Mog_dom"/>
</dbReference>
<name>A0A3A1NF04_9FLAO</name>
<dbReference type="InterPro" id="IPR005110">
    <property type="entry name" value="MoeA_linker/N"/>
</dbReference>
<organism evidence="13 15">
    <name type="scientific">Flagellimonas pelagia</name>
    <dbReference type="NCBI Taxonomy" id="2306998"/>
    <lineage>
        <taxon>Bacteria</taxon>
        <taxon>Pseudomonadati</taxon>
        <taxon>Bacteroidota</taxon>
        <taxon>Flavobacteriia</taxon>
        <taxon>Flavobacteriales</taxon>
        <taxon>Flavobacteriaceae</taxon>
        <taxon>Flagellimonas</taxon>
    </lineage>
</organism>
<comment type="caution">
    <text evidence="13">The sequence shown here is derived from an EMBL/GenBank/DDBJ whole genome shotgun (WGS) entry which is preliminary data.</text>
</comment>
<evidence type="ECO:0000256" key="1">
    <source>
        <dbReference type="ARBA" id="ARBA00001946"/>
    </source>
</evidence>
<dbReference type="Proteomes" id="UP000321621">
    <property type="component" value="Unassembled WGS sequence"/>
</dbReference>
<keyword evidence="7 11" id="KW-0479">Metal-binding</keyword>
<reference evidence="14 16" key="2">
    <citation type="submission" date="2019-07" db="EMBL/GenBank/DDBJ databases">
        <title>Draft genome of two Muricauda strains isolated from deep sea.</title>
        <authorList>
            <person name="Sun C."/>
        </authorList>
    </citation>
    <scope>NUCLEOTIDE SEQUENCE [LARGE SCALE GENOMIC DNA]</scope>
    <source>
        <strain evidence="14 16">72</strain>
    </source>
</reference>
<dbReference type="GO" id="GO:0061599">
    <property type="term" value="F:molybdopterin molybdotransferase activity"/>
    <property type="evidence" value="ECO:0007669"/>
    <property type="project" value="UniProtKB-UniRule"/>
</dbReference>
<evidence type="ECO:0000256" key="10">
    <source>
        <dbReference type="ARBA" id="ARBA00047317"/>
    </source>
</evidence>
<dbReference type="OrthoDB" id="9804758at2"/>
<evidence type="ECO:0000313" key="13">
    <source>
        <dbReference type="EMBL" id="RIV43409.1"/>
    </source>
</evidence>
<evidence type="ECO:0000256" key="5">
    <source>
        <dbReference type="ARBA" id="ARBA00022505"/>
    </source>
</evidence>
<evidence type="ECO:0000313" key="16">
    <source>
        <dbReference type="Proteomes" id="UP000321621"/>
    </source>
</evidence>
<keyword evidence="8 11" id="KW-0460">Magnesium</keyword>
<dbReference type="Proteomes" id="UP000266691">
    <property type="component" value="Unassembled WGS sequence"/>
</dbReference>
<evidence type="ECO:0000256" key="7">
    <source>
        <dbReference type="ARBA" id="ARBA00022723"/>
    </source>
</evidence>
<dbReference type="SUPFAM" id="SSF53218">
    <property type="entry name" value="Molybdenum cofactor biosynthesis proteins"/>
    <property type="match status" value="1"/>
</dbReference>
<dbReference type="Pfam" id="PF00994">
    <property type="entry name" value="MoCF_biosynth"/>
    <property type="match status" value="1"/>
</dbReference>
<dbReference type="UniPathway" id="UPA00344"/>
<dbReference type="PANTHER" id="PTHR10192">
    <property type="entry name" value="MOLYBDOPTERIN BIOSYNTHESIS PROTEIN"/>
    <property type="match status" value="1"/>
</dbReference>
<dbReference type="GO" id="GO:0006777">
    <property type="term" value="P:Mo-molybdopterin cofactor biosynthetic process"/>
    <property type="evidence" value="ECO:0007669"/>
    <property type="project" value="UniProtKB-UniRule"/>
</dbReference>
<comment type="similarity">
    <text evidence="4 11">Belongs to the MoeA family.</text>
</comment>
<dbReference type="Gene3D" id="3.90.105.10">
    <property type="entry name" value="Molybdopterin biosynthesis moea protein, domain 2"/>
    <property type="match status" value="1"/>
</dbReference>
<keyword evidence="9 11" id="KW-0501">Molybdenum cofactor biosynthesis</keyword>
<dbReference type="InterPro" id="IPR036135">
    <property type="entry name" value="MoeA_linker/N_sf"/>
</dbReference>
<dbReference type="AlphaFoldDB" id="A0A3A1NF04"/>
<dbReference type="EMBL" id="VNWK01000031">
    <property type="protein sequence ID" value="TXJ92746.1"/>
    <property type="molecule type" value="Genomic_DNA"/>
</dbReference>
<evidence type="ECO:0000256" key="6">
    <source>
        <dbReference type="ARBA" id="ARBA00022679"/>
    </source>
</evidence>
<dbReference type="SUPFAM" id="SSF63882">
    <property type="entry name" value="MoeA N-terminal region -like"/>
    <property type="match status" value="1"/>
</dbReference>
<dbReference type="SMART" id="SM00852">
    <property type="entry name" value="MoCF_biosynth"/>
    <property type="match status" value="1"/>
</dbReference>
<dbReference type="EC" id="2.10.1.1" evidence="11"/>
<dbReference type="Pfam" id="PF03454">
    <property type="entry name" value="MoeA_C"/>
    <property type="match status" value="1"/>
</dbReference>
<dbReference type="FunFam" id="3.40.980.10:FF:000004">
    <property type="entry name" value="Molybdopterin molybdenumtransferase"/>
    <property type="match status" value="1"/>
</dbReference>
<feature type="domain" description="MoaB/Mog" evidence="12">
    <location>
        <begin position="170"/>
        <end position="308"/>
    </location>
</feature>
<evidence type="ECO:0000256" key="2">
    <source>
        <dbReference type="ARBA" id="ARBA00002901"/>
    </source>
</evidence>
<dbReference type="GO" id="GO:0046872">
    <property type="term" value="F:metal ion binding"/>
    <property type="evidence" value="ECO:0007669"/>
    <property type="project" value="UniProtKB-UniRule"/>
</dbReference>
<dbReference type="CDD" id="cd00887">
    <property type="entry name" value="MoeA"/>
    <property type="match status" value="1"/>
</dbReference>
<sequence>MVTIEEALNSIESQDIISKVETKPLQEVLGFALSEDIIAPFDMPAFDNSAMDGYALCGLHLEYKIVGEIAAGDVKEVPLQDGEAVRIFTGAKVPSSASAVMMQEKTKVEGDTLFLDEMPKAGQSIRKKGAELQKGQLVLQKGHVLNPSSLGLIGSLGLETVRVFSKPNIHMITTGNELVKPGQPKQEGQIYESNSYAIAGALEQFGFQCAQQQQVKDDFEETKKSIQKSMGTCDVLIVSGGISVGDYDFVKQALEENGVQELFYKVFQKPGKPLYFGRRDNQFVFALPGNPASSLTCFFIYVLPLLQKWSGHKDLGLPWYEFPLQHAYENRFDRPSFLKARIASDGVEILDGQGSSMIQSMALGNALAFVELGQKFKKGDLIKCKLIS</sequence>
<keyword evidence="6 11" id="KW-0808">Transferase</keyword>
<evidence type="ECO:0000256" key="4">
    <source>
        <dbReference type="ARBA" id="ARBA00010763"/>
    </source>
</evidence>
<dbReference type="Pfam" id="PF03453">
    <property type="entry name" value="MoeA_N"/>
    <property type="match status" value="1"/>
</dbReference>
<dbReference type="InterPro" id="IPR036425">
    <property type="entry name" value="MoaB/Mog-like_dom_sf"/>
</dbReference>
<proteinExistence type="inferred from homology"/>
<evidence type="ECO:0000256" key="8">
    <source>
        <dbReference type="ARBA" id="ARBA00022842"/>
    </source>
</evidence>
<dbReference type="EMBL" id="QXFI01000031">
    <property type="protein sequence ID" value="RIV43409.1"/>
    <property type="molecule type" value="Genomic_DNA"/>
</dbReference>
<evidence type="ECO:0000259" key="12">
    <source>
        <dbReference type="SMART" id="SM00852"/>
    </source>
</evidence>
<comment type="function">
    <text evidence="2 11">Catalyzes the insertion of molybdate into adenylated molybdopterin with the concomitant release of AMP.</text>
</comment>
<comment type="catalytic activity">
    <reaction evidence="10">
        <text>adenylyl-molybdopterin + molybdate = Mo-molybdopterin + AMP + H(+)</text>
        <dbReference type="Rhea" id="RHEA:35047"/>
        <dbReference type="ChEBI" id="CHEBI:15378"/>
        <dbReference type="ChEBI" id="CHEBI:36264"/>
        <dbReference type="ChEBI" id="CHEBI:62727"/>
        <dbReference type="ChEBI" id="CHEBI:71302"/>
        <dbReference type="ChEBI" id="CHEBI:456215"/>
        <dbReference type="EC" id="2.10.1.1"/>
    </reaction>
</comment>
<evidence type="ECO:0000256" key="3">
    <source>
        <dbReference type="ARBA" id="ARBA00005046"/>
    </source>
</evidence>
<dbReference type="SUPFAM" id="SSF63867">
    <property type="entry name" value="MoeA C-terminal domain-like"/>
    <property type="match status" value="1"/>
</dbReference>